<gene>
    <name evidence="1" type="ORF">B5E75_00945</name>
</gene>
<evidence type="ECO:0000313" key="2">
    <source>
        <dbReference type="Proteomes" id="UP000195305"/>
    </source>
</evidence>
<comment type="caution">
    <text evidence="1">The sequence shown here is derived from an EMBL/GenBank/DDBJ whole genome shotgun (WGS) entry which is preliminary data.</text>
</comment>
<keyword evidence="2" id="KW-1185">Reference proteome</keyword>
<reference evidence="1 2" key="1">
    <citation type="journal article" date="2018" name="BMC Genomics">
        <title>Whole genome sequencing and function prediction of 133 gut anaerobes isolated from chicken caecum in pure cultures.</title>
        <authorList>
            <person name="Medvecky M."/>
            <person name="Cejkova D."/>
            <person name="Polansky O."/>
            <person name="Karasova D."/>
            <person name="Kubasova T."/>
            <person name="Cizek A."/>
            <person name="Rychlik I."/>
        </authorList>
    </citation>
    <scope>NUCLEOTIDE SEQUENCE [LARGE SCALE GENOMIC DNA]</scope>
    <source>
        <strain evidence="1 2">An13</strain>
    </source>
</reference>
<sequence>MRNKKREPRFLRFSKRLLVMSFIVFVVGIVALNSYESTINVACNKLEKDIKTIESDIDGLDMKKLELASFSRLESVAQAKGYTYKQNTATAAVVGVPEE</sequence>
<name>A0A1Y4T5A9_9FIRM</name>
<dbReference type="OrthoDB" id="1650009at2"/>
<dbReference type="AlphaFoldDB" id="A0A1Y4T5A9"/>
<accession>A0A1Y4T5A9</accession>
<protein>
    <recommendedName>
        <fullName evidence="3">Cell division protein FtsL</fullName>
    </recommendedName>
</protein>
<proteinExistence type="predicted"/>
<dbReference type="Proteomes" id="UP000195305">
    <property type="component" value="Unassembled WGS sequence"/>
</dbReference>
<organism evidence="1 2">
    <name type="scientific">Massilimicrobiota timonensis</name>
    <dbReference type="NCBI Taxonomy" id="1776392"/>
    <lineage>
        <taxon>Bacteria</taxon>
        <taxon>Bacillati</taxon>
        <taxon>Bacillota</taxon>
        <taxon>Erysipelotrichia</taxon>
        <taxon>Erysipelotrichales</taxon>
        <taxon>Erysipelotrichaceae</taxon>
        <taxon>Massilimicrobiota</taxon>
    </lineage>
</organism>
<evidence type="ECO:0008006" key="3">
    <source>
        <dbReference type="Google" id="ProtNLM"/>
    </source>
</evidence>
<evidence type="ECO:0000313" key="1">
    <source>
        <dbReference type="EMBL" id="OUQ36392.1"/>
    </source>
</evidence>
<dbReference type="RefSeq" id="WP_087356945.1">
    <property type="nucleotide sequence ID" value="NZ_AP031415.1"/>
</dbReference>
<dbReference type="EMBL" id="NFLJ01000002">
    <property type="protein sequence ID" value="OUQ36392.1"/>
    <property type="molecule type" value="Genomic_DNA"/>
</dbReference>